<reference evidence="3" key="2">
    <citation type="submission" date="2025-09" db="UniProtKB">
        <authorList>
            <consortium name="Ensembl"/>
        </authorList>
    </citation>
    <scope>IDENTIFICATION</scope>
</reference>
<sequence length="723" mass="82972">MDTHHPPSEAESEVPLTSDTAPTGPDELIPIFICFFPDISQSRSEGPVQPHIRAFPKTQMGNRKRAFKDSWYKDNIWLEYSVSKDSAFCYPCRHFSLPSAPQSVFTSTAGFSNWKKALCKERGFNAHSKSEHHQNAMFAWKQHQQVVKTKSCILDSINKEREKKIKENQLYIKTIADVLLLTATQNIFQRGHREPEDSNNKGNFIAILEEIAKHDPLVKKRMNAYGNSKYTSSGIQNEILECLAEMVWTEIIKEVKESEVFSVIADETKDLRKKEQVSLVLRYYYNGTVHESFLNFQQADSLDAAGLSSMIIKCLEKHGLEYRTNLVGQGYDGAAVMSGKHSKRIQDVAKYAFYVHCTAHCLNLVLVDRVKSVPEADTFFAVLQRLYTLISGSYVHQRWLEIQQDMYSGQPRELQKLSDTRWACRYSACCNLTDRLPAVFRLLQEIVHDSSGDRSVEARGLLAQLDLSFIGLLETFNKILGQSKFLSDMLQSPSVDLATAVNLVEALLDKLQQYRDENFFEDMWKEVEKMAVKCQVSFEKVEKRQQVLSSRLCGSVFTSSTAFKRHILYPVIDSFMGELSTFLQEEPPFSFAEISDSNIEDLKHELYQTKRVLERKGKYQMTSLIEFVVFLEPFKEVFHELFRLCKIAIVTPVSSAACERSFSALKLIKNHLRTTMGDERLSHLGVLSIESRRAKSLNMDEFVRCFSSNHKNRRIPKKRFNSD</sequence>
<feature type="domain" description="TTF-type" evidence="2">
    <location>
        <begin position="63"/>
        <end position="152"/>
    </location>
</feature>
<organism evidence="3 4">
    <name type="scientific">Sinocyclocheilus rhinocerous</name>
    <dbReference type="NCBI Taxonomy" id="307959"/>
    <lineage>
        <taxon>Eukaryota</taxon>
        <taxon>Metazoa</taxon>
        <taxon>Chordata</taxon>
        <taxon>Craniata</taxon>
        <taxon>Vertebrata</taxon>
        <taxon>Euteleostomi</taxon>
        <taxon>Actinopterygii</taxon>
        <taxon>Neopterygii</taxon>
        <taxon>Teleostei</taxon>
        <taxon>Ostariophysi</taxon>
        <taxon>Cypriniformes</taxon>
        <taxon>Cyprinidae</taxon>
        <taxon>Cyprininae</taxon>
        <taxon>Sinocyclocheilus</taxon>
    </lineage>
</organism>
<proteinExistence type="predicted"/>
<reference evidence="3" key="1">
    <citation type="submission" date="2025-08" db="UniProtKB">
        <authorList>
            <consortium name="Ensembl"/>
        </authorList>
    </citation>
    <scope>IDENTIFICATION</scope>
</reference>
<dbReference type="InterPro" id="IPR012337">
    <property type="entry name" value="RNaseH-like_sf"/>
</dbReference>
<evidence type="ECO:0000313" key="3">
    <source>
        <dbReference type="Ensembl" id="ENSSRHP00000096229.1"/>
    </source>
</evidence>
<dbReference type="InterPro" id="IPR008906">
    <property type="entry name" value="HATC_C_dom"/>
</dbReference>
<dbReference type="AlphaFoldDB" id="A0A673N6J8"/>
<dbReference type="SUPFAM" id="SSF53098">
    <property type="entry name" value="Ribonuclease H-like"/>
    <property type="match status" value="1"/>
</dbReference>
<dbReference type="Pfam" id="PF14291">
    <property type="entry name" value="DUF4371"/>
    <property type="match status" value="1"/>
</dbReference>
<evidence type="ECO:0000259" key="2">
    <source>
        <dbReference type="SMART" id="SM00597"/>
    </source>
</evidence>
<dbReference type="Ensembl" id="ENSSRHT00000098838.1">
    <property type="protein sequence ID" value="ENSSRHP00000096229.1"/>
    <property type="gene ID" value="ENSSRHG00000047278.1"/>
</dbReference>
<dbReference type="Proteomes" id="UP000472270">
    <property type="component" value="Unassembled WGS sequence"/>
</dbReference>
<dbReference type="GO" id="GO:0046983">
    <property type="term" value="F:protein dimerization activity"/>
    <property type="evidence" value="ECO:0007669"/>
    <property type="project" value="InterPro"/>
</dbReference>
<dbReference type="Pfam" id="PF05699">
    <property type="entry name" value="Dimer_Tnp_hAT"/>
    <property type="match status" value="1"/>
</dbReference>
<dbReference type="SMART" id="SM00597">
    <property type="entry name" value="ZnF_TTF"/>
    <property type="match status" value="1"/>
</dbReference>
<evidence type="ECO:0000256" key="1">
    <source>
        <dbReference type="SAM" id="MobiDB-lite"/>
    </source>
</evidence>
<accession>A0A673N6J8</accession>
<dbReference type="InterPro" id="IPR006580">
    <property type="entry name" value="Znf_TTF"/>
</dbReference>
<evidence type="ECO:0000313" key="4">
    <source>
        <dbReference type="Proteomes" id="UP000472270"/>
    </source>
</evidence>
<keyword evidence="4" id="KW-1185">Reference proteome</keyword>
<dbReference type="PANTHER" id="PTHR45749">
    <property type="match status" value="1"/>
</dbReference>
<name>A0A673N6J8_9TELE</name>
<dbReference type="PANTHER" id="PTHR45749:SF37">
    <property type="entry name" value="OS05G0311600 PROTEIN"/>
    <property type="match status" value="1"/>
</dbReference>
<feature type="region of interest" description="Disordered" evidence="1">
    <location>
        <begin position="1"/>
        <end position="23"/>
    </location>
</feature>
<dbReference type="InterPro" id="IPR025398">
    <property type="entry name" value="DUF4371"/>
</dbReference>
<protein>
    <recommendedName>
        <fullName evidence="2">TTF-type domain-containing protein</fullName>
    </recommendedName>
</protein>